<dbReference type="InParanoid" id="A0A7N2M784"/>
<evidence type="ECO:0000256" key="1">
    <source>
        <dbReference type="ARBA" id="ARBA00004141"/>
    </source>
</evidence>
<evidence type="ECO:0008006" key="8">
    <source>
        <dbReference type="Google" id="ProtNLM"/>
    </source>
</evidence>
<evidence type="ECO:0000256" key="3">
    <source>
        <dbReference type="ARBA" id="ARBA00022989"/>
    </source>
</evidence>
<evidence type="ECO:0000313" key="6">
    <source>
        <dbReference type="EnsemblPlants" id="QL07p046966:mrna"/>
    </source>
</evidence>
<protein>
    <recommendedName>
        <fullName evidence="8">WAT1-related protein</fullName>
    </recommendedName>
</protein>
<dbReference type="GO" id="GO:0022857">
    <property type="term" value="F:transmembrane transporter activity"/>
    <property type="evidence" value="ECO:0007669"/>
    <property type="project" value="InterPro"/>
</dbReference>
<keyword evidence="4 5" id="KW-0472">Membrane</keyword>
<dbReference type="AlphaFoldDB" id="A0A7N2M784"/>
<feature type="transmembrane region" description="Helical" evidence="5">
    <location>
        <begin position="104"/>
        <end position="123"/>
    </location>
</feature>
<dbReference type="Gramene" id="QL07p046966:mrna">
    <property type="protein sequence ID" value="QL07p046966:mrna"/>
    <property type="gene ID" value="QL07p046966"/>
</dbReference>
<reference evidence="6 7" key="1">
    <citation type="journal article" date="2016" name="G3 (Bethesda)">
        <title>First Draft Assembly and Annotation of the Genome of a California Endemic Oak Quercus lobata Nee (Fagaceae).</title>
        <authorList>
            <person name="Sork V.L."/>
            <person name="Fitz-Gibbon S.T."/>
            <person name="Puiu D."/>
            <person name="Crepeau M."/>
            <person name="Gugger P.F."/>
            <person name="Sherman R."/>
            <person name="Stevens K."/>
            <person name="Langley C.H."/>
            <person name="Pellegrini M."/>
            <person name="Salzberg S.L."/>
        </authorList>
    </citation>
    <scope>NUCLEOTIDE SEQUENCE [LARGE SCALE GENOMIC DNA]</scope>
    <source>
        <strain evidence="6 7">cv. SW786</strain>
    </source>
</reference>
<dbReference type="EMBL" id="LRBV02000007">
    <property type="status" value="NOT_ANNOTATED_CDS"/>
    <property type="molecule type" value="Genomic_DNA"/>
</dbReference>
<keyword evidence="7" id="KW-1185">Reference proteome</keyword>
<dbReference type="GO" id="GO:0016020">
    <property type="term" value="C:membrane"/>
    <property type="evidence" value="ECO:0007669"/>
    <property type="project" value="InterPro"/>
</dbReference>
<reference evidence="6" key="2">
    <citation type="submission" date="2021-01" db="UniProtKB">
        <authorList>
            <consortium name="EnsemblPlants"/>
        </authorList>
    </citation>
    <scope>IDENTIFICATION</scope>
</reference>
<evidence type="ECO:0000256" key="5">
    <source>
        <dbReference type="SAM" id="Phobius"/>
    </source>
</evidence>
<evidence type="ECO:0000313" key="7">
    <source>
        <dbReference type="Proteomes" id="UP000594261"/>
    </source>
</evidence>
<accession>A0A7N2M784</accession>
<feature type="transmembrane region" description="Helical" evidence="5">
    <location>
        <begin position="33"/>
        <end position="63"/>
    </location>
</feature>
<evidence type="ECO:0000256" key="4">
    <source>
        <dbReference type="ARBA" id="ARBA00023136"/>
    </source>
</evidence>
<feature type="transmembrane region" description="Helical" evidence="5">
    <location>
        <begin position="75"/>
        <end position="98"/>
    </location>
</feature>
<proteinExistence type="predicted"/>
<name>A0A7N2M784_QUELO</name>
<dbReference type="PANTHER" id="PTHR31218">
    <property type="entry name" value="WAT1-RELATED PROTEIN"/>
    <property type="match status" value="1"/>
</dbReference>
<sequence>MLMTLVKGPKFMFTKEEVTKNLNEALKIIDQHLIAGSIMLAASCFVIAFSVVLQGIISIGANFYLQSVAMKEKGLVFVTAFSPLTCRVIVTAIGSIIFSEQMNLGRVLGAIIVIILGLYLVMWGKAKDQNSFISANGKDKTSLCPSLSSNTTS</sequence>
<dbReference type="EnsemblPlants" id="QL07p046966:mrna">
    <property type="protein sequence ID" value="QL07p046966:mrna"/>
    <property type="gene ID" value="QL07p046966"/>
</dbReference>
<dbReference type="SUPFAM" id="SSF103481">
    <property type="entry name" value="Multidrug resistance efflux transporter EmrE"/>
    <property type="match status" value="1"/>
</dbReference>
<comment type="subcellular location">
    <subcellularLocation>
        <location evidence="1">Membrane</location>
        <topology evidence="1">Multi-pass membrane protein</topology>
    </subcellularLocation>
</comment>
<keyword evidence="3 5" id="KW-1133">Transmembrane helix</keyword>
<dbReference type="Proteomes" id="UP000594261">
    <property type="component" value="Chromosome 7"/>
</dbReference>
<dbReference type="InterPro" id="IPR037185">
    <property type="entry name" value="EmrE-like"/>
</dbReference>
<evidence type="ECO:0000256" key="2">
    <source>
        <dbReference type="ARBA" id="ARBA00022692"/>
    </source>
</evidence>
<keyword evidence="2 5" id="KW-0812">Transmembrane</keyword>
<organism evidence="6 7">
    <name type="scientific">Quercus lobata</name>
    <name type="common">Valley oak</name>
    <dbReference type="NCBI Taxonomy" id="97700"/>
    <lineage>
        <taxon>Eukaryota</taxon>
        <taxon>Viridiplantae</taxon>
        <taxon>Streptophyta</taxon>
        <taxon>Embryophyta</taxon>
        <taxon>Tracheophyta</taxon>
        <taxon>Spermatophyta</taxon>
        <taxon>Magnoliopsida</taxon>
        <taxon>eudicotyledons</taxon>
        <taxon>Gunneridae</taxon>
        <taxon>Pentapetalae</taxon>
        <taxon>rosids</taxon>
        <taxon>fabids</taxon>
        <taxon>Fagales</taxon>
        <taxon>Fagaceae</taxon>
        <taxon>Quercus</taxon>
    </lineage>
</organism>
<dbReference type="InterPro" id="IPR030184">
    <property type="entry name" value="WAT1-related"/>
</dbReference>